<feature type="compositionally biased region" description="Low complexity" evidence="1">
    <location>
        <begin position="552"/>
        <end position="565"/>
    </location>
</feature>
<feature type="region of interest" description="Disordered" evidence="1">
    <location>
        <begin position="892"/>
        <end position="958"/>
    </location>
</feature>
<dbReference type="OrthoDB" id="445811at2759"/>
<evidence type="ECO:0000313" key="4">
    <source>
        <dbReference type="EMBL" id="CAL4782271.1"/>
    </source>
</evidence>
<proteinExistence type="predicted"/>
<dbReference type="EMBL" id="CAMXCT020002014">
    <property type="protein sequence ID" value="CAL1148334.1"/>
    <property type="molecule type" value="Genomic_DNA"/>
</dbReference>
<reference evidence="3" key="2">
    <citation type="submission" date="2024-04" db="EMBL/GenBank/DDBJ databases">
        <authorList>
            <person name="Chen Y."/>
            <person name="Shah S."/>
            <person name="Dougan E. K."/>
            <person name="Thang M."/>
            <person name="Chan C."/>
        </authorList>
    </citation>
    <scope>NUCLEOTIDE SEQUENCE [LARGE SCALE GENOMIC DNA]</scope>
</reference>
<dbReference type="EMBL" id="CAMXCT030002014">
    <property type="protein sequence ID" value="CAL4782271.1"/>
    <property type="molecule type" value="Genomic_DNA"/>
</dbReference>
<dbReference type="AlphaFoldDB" id="A0A9P1CNM1"/>
<organism evidence="2">
    <name type="scientific">Cladocopium goreaui</name>
    <dbReference type="NCBI Taxonomy" id="2562237"/>
    <lineage>
        <taxon>Eukaryota</taxon>
        <taxon>Sar</taxon>
        <taxon>Alveolata</taxon>
        <taxon>Dinophyceae</taxon>
        <taxon>Suessiales</taxon>
        <taxon>Symbiodiniaceae</taxon>
        <taxon>Cladocopium</taxon>
    </lineage>
</organism>
<name>A0A9P1CNM1_9DINO</name>
<evidence type="ECO:0000256" key="1">
    <source>
        <dbReference type="SAM" id="MobiDB-lite"/>
    </source>
</evidence>
<feature type="compositionally biased region" description="Acidic residues" evidence="1">
    <location>
        <begin position="541"/>
        <end position="551"/>
    </location>
</feature>
<dbReference type="Proteomes" id="UP001152797">
    <property type="component" value="Unassembled WGS sequence"/>
</dbReference>
<protein>
    <submittedName>
        <fullName evidence="4">Multidrug resistance protein 1A</fullName>
    </submittedName>
</protein>
<evidence type="ECO:0000313" key="2">
    <source>
        <dbReference type="EMBL" id="CAI3994959.1"/>
    </source>
</evidence>
<feature type="compositionally biased region" description="Gly residues" evidence="1">
    <location>
        <begin position="942"/>
        <end position="953"/>
    </location>
</feature>
<keyword evidence="5" id="KW-1185">Reference proteome</keyword>
<evidence type="ECO:0000313" key="3">
    <source>
        <dbReference type="EMBL" id="CAL1148334.1"/>
    </source>
</evidence>
<feature type="compositionally biased region" description="Basic and acidic residues" evidence="1">
    <location>
        <begin position="915"/>
        <end position="926"/>
    </location>
</feature>
<accession>A0A9P1CNM1</accession>
<reference evidence="2" key="1">
    <citation type="submission" date="2022-10" db="EMBL/GenBank/DDBJ databases">
        <authorList>
            <person name="Chen Y."/>
            <person name="Dougan E. K."/>
            <person name="Chan C."/>
            <person name="Rhodes N."/>
            <person name="Thang M."/>
        </authorList>
    </citation>
    <scope>NUCLEOTIDE SEQUENCE</scope>
</reference>
<feature type="region of interest" description="Disordered" evidence="1">
    <location>
        <begin position="539"/>
        <end position="565"/>
    </location>
</feature>
<evidence type="ECO:0000313" key="5">
    <source>
        <dbReference type="Proteomes" id="UP001152797"/>
    </source>
</evidence>
<sequence>MGSFVFNGNMPWELTPALRFVFSDESEIGPALPSIPRNLPPVPALKSELEISVEHKKASIQRRCYSVAENLSDEDRANVLLRWVDLILMCPTGTRVGRQILEDFDRCQGSDKSDEASKSFQIVADSLRAKSTSTLKLRANSFVLYVKWYRDTHGDEPFLPLVEGRVYDYVCFLRSKACSASRASTFVSTLNFVEAVLGVEGVTECVNSSRIKGAALEMFLSKRTMKQAPPLTPEMIATIEVACFCEPDTFLRALAGFCLCCIFGRLRVSDLARLVNLSSNGEYAEGSLMRTKTARSKEKQCTFLPVIFPCVGFIGLNWFQAFCASRRFLELPEFPTLESDASDKSFVVLPSRATCHLELGKKIGSTEVSEGLRRILGFFFSEEMVGMFTSHSMKTTLLTYVNIYGCDYTVAELLGYHVTSHLSALNYQRDALAQPIRILATVLKEIQVGRFDPTASRGQAFPSATYTPPVVEKLQKVLNKTVNEMAEIFMGFDPSSDMDMFGNFEMRSMWELICKEPVIVGTSNEPMLFGAIGTELREVQDSSDEDSDYSDSDSSSAESAMAEASVSMRQGTLVKNMSDRALPHVMIRHARTRRLHLGNKDDELKTACGRGITEAYENCTGSSRRVLQMLDSEADFQADEGPLKMLAAEVTGIAPCPPVRLALVRRLVFESYTLAAADLRMKISRTSDDAPRKLATAERASRYADQVARLPGIEMSGEQEPSHSLIDAIYHMSEEGQLRYVKWDECTKRDQELMGLKSDPVWKADASGIIRETKVKEALTAEYDTDLKLRFALQRRSLAFDQARLVDYQDFERWSQILLEAYTAPAMEGYQKVTMEQLHRADLQLFKVLIRETRNGIKAVGTRQPMAEALKEAIKAPEVRLLLQPLQGGVKRKLDHSEVDKSPALTAPSSSGKKANTETEKLRRQVENLQGQLRNMNKGKGKTGSSGSLGGKSAGKSKARMIRMPPGLIGMSPTNEEGEPHCFDFNLKGCPRADPGGRCPKGWHRCMVPGCGKPHSQKEHK</sequence>
<comment type="caution">
    <text evidence="2">The sequence shown here is derived from an EMBL/GenBank/DDBJ whole genome shotgun (WGS) entry which is preliminary data.</text>
</comment>
<dbReference type="EMBL" id="CAMXCT010002014">
    <property type="protein sequence ID" value="CAI3994959.1"/>
    <property type="molecule type" value="Genomic_DNA"/>
</dbReference>
<gene>
    <name evidence="2" type="ORF">C1SCF055_LOCUS21569</name>
</gene>